<protein>
    <recommendedName>
        <fullName evidence="1">non-specific serine/threonine protein kinase</fullName>
        <ecNumber evidence="1">2.7.11.1</ecNumber>
    </recommendedName>
</protein>
<keyword evidence="4 8" id="KW-0418">Kinase</keyword>
<dbReference type="Proteomes" id="UP000799753">
    <property type="component" value="Unassembled WGS sequence"/>
</dbReference>
<dbReference type="Gene3D" id="3.30.200.20">
    <property type="entry name" value="Phosphorylase Kinase, domain 1"/>
    <property type="match status" value="1"/>
</dbReference>
<evidence type="ECO:0000256" key="2">
    <source>
        <dbReference type="ARBA" id="ARBA00022679"/>
    </source>
</evidence>
<evidence type="ECO:0000313" key="9">
    <source>
        <dbReference type="Proteomes" id="UP000799753"/>
    </source>
</evidence>
<evidence type="ECO:0000256" key="4">
    <source>
        <dbReference type="ARBA" id="ARBA00022777"/>
    </source>
</evidence>
<dbReference type="CDD" id="cd00180">
    <property type="entry name" value="PKc"/>
    <property type="match status" value="1"/>
</dbReference>
<organism evidence="8 9">
    <name type="scientific">Massarina eburnea CBS 473.64</name>
    <dbReference type="NCBI Taxonomy" id="1395130"/>
    <lineage>
        <taxon>Eukaryota</taxon>
        <taxon>Fungi</taxon>
        <taxon>Dikarya</taxon>
        <taxon>Ascomycota</taxon>
        <taxon>Pezizomycotina</taxon>
        <taxon>Dothideomycetes</taxon>
        <taxon>Pleosporomycetidae</taxon>
        <taxon>Pleosporales</taxon>
        <taxon>Massarineae</taxon>
        <taxon>Massarinaceae</taxon>
        <taxon>Massarina</taxon>
    </lineage>
</organism>
<keyword evidence="9" id="KW-1185">Reference proteome</keyword>
<dbReference type="GO" id="GO:0005524">
    <property type="term" value="F:ATP binding"/>
    <property type="evidence" value="ECO:0007669"/>
    <property type="project" value="UniProtKB-KW"/>
</dbReference>
<sequence>MPFGLHLHRQREVRAKWVRKTGTTHPITDKLFLESLASDFPKRYTRIQKVGDGSEGCVESWAHKGSGAMIAAKVIRARQSMPREVEVLKDLPPHKSIAQILAYFQKMPKADSDCVLFEYCAGGDLFDLQRWMWKKNRCLWSEAFMWAIFTQLGDAMAFLHEGQGCPGPHDADLWRPVVHRDVKMENVFIDALGAKDDCSSVKVKLGDFGLSTFYNPKDPKMPGHWGTTILWPPEQTWEGREATPAGDIWAVGCIIHELAHGFPPVVDPEKTESEYKSDPKGGALPVWWDEAKKKTFWAANAQRKPFPINLNPTDQEFDGRRNRPTPKYSNELNGCLQMALAMNMENRATAGALKEALEEQEAAYKYEEMRKMTEAMEIETGGDGVEEDWFY</sequence>
<keyword evidence="3" id="KW-0547">Nucleotide-binding</keyword>
<dbReference type="Pfam" id="PF00069">
    <property type="entry name" value="Pkinase"/>
    <property type="match status" value="1"/>
</dbReference>
<evidence type="ECO:0000256" key="5">
    <source>
        <dbReference type="ARBA" id="ARBA00022840"/>
    </source>
</evidence>
<evidence type="ECO:0000256" key="3">
    <source>
        <dbReference type="ARBA" id="ARBA00022741"/>
    </source>
</evidence>
<name>A0A6A6RMA8_9PLEO</name>
<dbReference type="GO" id="GO:0004674">
    <property type="term" value="F:protein serine/threonine kinase activity"/>
    <property type="evidence" value="ECO:0007669"/>
    <property type="project" value="UniProtKB-EC"/>
</dbReference>
<keyword evidence="2" id="KW-0808">Transferase</keyword>
<dbReference type="PROSITE" id="PS50011">
    <property type="entry name" value="PROTEIN_KINASE_DOM"/>
    <property type="match status" value="1"/>
</dbReference>
<dbReference type="SUPFAM" id="SSF56112">
    <property type="entry name" value="Protein kinase-like (PK-like)"/>
    <property type="match status" value="1"/>
</dbReference>
<evidence type="ECO:0000256" key="6">
    <source>
        <dbReference type="SAM" id="MobiDB-lite"/>
    </source>
</evidence>
<dbReference type="PANTHER" id="PTHR43671">
    <property type="entry name" value="SERINE/THREONINE-PROTEIN KINASE NEK"/>
    <property type="match status" value="1"/>
</dbReference>
<dbReference type="EC" id="2.7.11.1" evidence="1"/>
<dbReference type="InterPro" id="IPR011009">
    <property type="entry name" value="Kinase-like_dom_sf"/>
</dbReference>
<dbReference type="InterPro" id="IPR008271">
    <property type="entry name" value="Ser/Thr_kinase_AS"/>
</dbReference>
<evidence type="ECO:0000313" key="8">
    <source>
        <dbReference type="EMBL" id="KAF2636257.1"/>
    </source>
</evidence>
<evidence type="ECO:0000259" key="7">
    <source>
        <dbReference type="PROSITE" id="PS50011"/>
    </source>
</evidence>
<gene>
    <name evidence="8" type="ORF">P280DRAFT_153832</name>
</gene>
<evidence type="ECO:0000256" key="1">
    <source>
        <dbReference type="ARBA" id="ARBA00012513"/>
    </source>
</evidence>
<dbReference type="PANTHER" id="PTHR43671:SF13">
    <property type="entry name" value="SERINE_THREONINE-PROTEIN KINASE NEK2"/>
    <property type="match status" value="1"/>
</dbReference>
<dbReference type="InterPro" id="IPR000719">
    <property type="entry name" value="Prot_kinase_dom"/>
</dbReference>
<dbReference type="SMART" id="SM00220">
    <property type="entry name" value="S_TKc"/>
    <property type="match status" value="1"/>
</dbReference>
<feature type="region of interest" description="Disordered" evidence="6">
    <location>
        <begin position="307"/>
        <end position="328"/>
    </location>
</feature>
<dbReference type="PROSITE" id="PS00108">
    <property type="entry name" value="PROTEIN_KINASE_ST"/>
    <property type="match status" value="1"/>
</dbReference>
<dbReference type="Gene3D" id="1.10.510.10">
    <property type="entry name" value="Transferase(Phosphotransferase) domain 1"/>
    <property type="match status" value="1"/>
</dbReference>
<reference evidence="8" key="1">
    <citation type="journal article" date="2020" name="Stud. Mycol.">
        <title>101 Dothideomycetes genomes: a test case for predicting lifestyles and emergence of pathogens.</title>
        <authorList>
            <person name="Haridas S."/>
            <person name="Albert R."/>
            <person name="Binder M."/>
            <person name="Bloem J."/>
            <person name="Labutti K."/>
            <person name="Salamov A."/>
            <person name="Andreopoulos B."/>
            <person name="Baker S."/>
            <person name="Barry K."/>
            <person name="Bills G."/>
            <person name="Bluhm B."/>
            <person name="Cannon C."/>
            <person name="Castanera R."/>
            <person name="Culley D."/>
            <person name="Daum C."/>
            <person name="Ezra D."/>
            <person name="Gonzalez J."/>
            <person name="Henrissat B."/>
            <person name="Kuo A."/>
            <person name="Liang C."/>
            <person name="Lipzen A."/>
            <person name="Lutzoni F."/>
            <person name="Magnuson J."/>
            <person name="Mondo S."/>
            <person name="Nolan M."/>
            <person name="Ohm R."/>
            <person name="Pangilinan J."/>
            <person name="Park H.-J."/>
            <person name="Ramirez L."/>
            <person name="Alfaro M."/>
            <person name="Sun H."/>
            <person name="Tritt A."/>
            <person name="Yoshinaga Y."/>
            <person name="Zwiers L.-H."/>
            <person name="Turgeon B."/>
            <person name="Goodwin S."/>
            <person name="Spatafora J."/>
            <person name="Crous P."/>
            <person name="Grigoriev I."/>
        </authorList>
    </citation>
    <scope>NUCLEOTIDE SEQUENCE</scope>
    <source>
        <strain evidence="8">CBS 473.64</strain>
    </source>
</reference>
<dbReference type="EMBL" id="MU006799">
    <property type="protein sequence ID" value="KAF2636257.1"/>
    <property type="molecule type" value="Genomic_DNA"/>
</dbReference>
<dbReference type="OrthoDB" id="310217at2759"/>
<accession>A0A6A6RMA8</accession>
<keyword evidence="5" id="KW-0067">ATP-binding</keyword>
<proteinExistence type="predicted"/>
<dbReference type="InterPro" id="IPR050660">
    <property type="entry name" value="NEK_Ser/Thr_kinase"/>
</dbReference>
<dbReference type="AlphaFoldDB" id="A0A6A6RMA8"/>
<feature type="domain" description="Protein kinase" evidence="7">
    <location>
        <begin position="44"/>
        <end position="364"/>
    </location>
</feature>